<evidence type="ECO:0000256" key="1">
    <source>
        <dbReference type="ARBA" id="ARBA00004328"/>
    </source>
</evidence>
<comment type="caution">
    <text evidence="5">The sequence shown here is derived from an EMBL/GenBank/DDBJ whole genome shotgun (WGS) entry which is preliminary data.</text>
</comment>
<sequence length="240" mass="26371">MKLEELLKQARSLLDEANKALEAEVPSEDDFALAKEKREAAAVVQEKIKALKAQQDIADELDASAPKPPEDTTILPPFDTSDDDDDDDDEGNSLEKSFNILKYGELNPAVKAVTADLYGVDYLQKRTAQMYVFGKFLRTGRISAQEETLSQQIILIPDAISAAVKGGFSVAEIKATLQEGINDLGGFLVPEDFRLEIIKRLMGLAVVRSRARVVQTIRDAAEWPKVEGGNSQYTSAVRVT</sequence>
<dbReference type="GO" id="GO:0044423">
    <property type="term" value="C:virion component"/>
    <property type="evidence" value="ECO:0007669"/>
    <property type="project" value="UniProtKB-KW"/>
</dbReference>
<dbReference type="EMBL" id="LAZR01053343">
    <property type="protein sequence ID" value="KKK80956.1"/>
    <property type="molecule type" value="Genomic_DNA"/>
</dbReference>
<evidence type="ECO:0000313" key="5">
    <source>
        <dbReference type="EMBL" id="KKK80956.1"/>
    </source>
</evidence>
<keyword evidence="3" id="KW-0175">Coiled coil</keyword>
<dbReference type="NCBIfam" id="TIGR01554">
    <property type="entry name" value="major_cap_HK97"/>
    <property type="match status" value="1"/>
</dbReference>
<evidence type="ECO:0000256" key="3">
    <source>
        <dbReference type="SAM" id="Coils"/>
    </source>
</evidence>
<evidence type="ECO:0000256" key="4">
    <source>
        <dbReference type="SAM" id="MobiDB-lite"/>
    </source>
</evidence>
<dbReference type="InterPro" id="IPR024455">
    <property type="entry name" value="Phage_capsid"/>
</dbReference>
<reference evidence="5" key="1">
    <citation type="journal article" date="2015" name="Nature">
        <title>Complex archaea that bridge the gap between prokaryotes and eukaryotes.</title>
        <authorList>
            <person name="Spang A."/>
            <person name="Saw J.H."/>
            <person name="Jorgensen S.L."/>
            <person name="Zaremba-Niedzwiedzka K."/>
            <person name="Martijn J."/>
            <person name="Lind A.E."/>
            <person name="van Eijk R."/>
            <person name="Schleper C."/>
            <person name="Guy L."/>
            <person name="Ettema T.J."/>
        </authorList>
    </citation>
    <scope>NUCLEOTIDE SEQUENCE</scope>
</reference>
<proteinExistence type="predicted"/>
<feature type="compositionally biased region" description="Acidic residues" evidence="4">
    <location>
        <begin position="80"/>
        <end position="92"/>
    </location>
</feature>
<dbReference type="AlphaFoldDB" id="A0A0F9B938"/>
<protein>
    <submittedName>
        <fullName evidence="5">Uncharacterized protein</fullName>
    </submittedName>
</protein>
<organism evidence="5">
    <name type="scientific">marine sediment metagenome</name>
    <dbReference type="NCBI Taxonomy" id="412755"/>
    <lineage>
        <taxon>unclassified sequences</taxon>
        <taxon>metagenomes</taxon>
        <taxon>ecological metagenomes</taxon>
    </lineage>
</organism>
<accession>A0A0F9B938</accession>
<comment type="subcellular location">
    <subcellularLocation>
        <location evidence="1">Virion</location>
    </subcellularLocation>
</comment>
<feature type="region of interest" description="Disordered" evidence="4">
    <location>
        <begin position="59"/>
        <end position="94"/>
    </location>
</feature>
<keyword evidence="2" id="KW-0946">Virion</keyword>
<feature type="coiled-coil region" evidence="3">
    <location>
        <begin position="3"/>
        <end position="54"/>
    </location>
</feature>
<feature type="non-terminal residue" evidence="5">
    <location>
        <position position="240"/>
    </location>
</feature>
<evidence type="ECO:0000256" key="2">
    <source>
        <dbReference type="ARBA" id="ARBA00022844"/>
    </source>
</evidence>
<name>A0A0F9B938_9ZZZZ</name>
<gene>
    <name evidence="5" type="ORF">LCGC14_2818300</name>
</gene>